<feature type="domain" description="HNH nuclease" evidence="1">
    <location>
        <begin position="231"/>
        <end position="284"/>
    </location>
</feature>
<proteinExistence type="predicted"/>
<organism evidence="2 3">
    <name type="scientific">Sulfurimonas crateris</name>
    <dbReference type="NCBI Taxonomy" id="2574727"/>
    <lineage>
        <taxon>Bacteria</taxon>
        <taxon>Pseudomonadati</taxon>
        <taxon>Campylobacterota</taxon>
        <taxon>Epsilonproteobacteria</taxon>
        <taxon>Campylobacterales</taxon>
        <taxon>Sulfurimonadaceae</taxon>
        <taxon>Sulfurimonas</taxon>
    </lineage>
</organism>
<comment type="caution">
    <text evidence="2">The sequence shown here is derived from an EMBL/GenBank/DDBJ whole genome shotgun (WGS) entry which is preliminary data.</text>
</comment>
<dbReference type="AlphaFoldDB" id="A0A4U2ZAH3"/>
<keyword evidence="3" id="KW-1185">Reference proteome</keyword>
<gene>
    <name evidence="2" type="ORF">FCU45_01100</name>
</gene>
<evidence type="ECO:0000259" key="1">
    <source>
        <dbReference type="Pfam" id="PF13391"/>
    </source>
</evidence>
<evidence type="ECO:0000313" key="2">
    <source>
        <dbReference type="EMBL" id="TKI71015.1"/>
    </source>
</evidence>
<accession>A0A4U2ZAH3</accession>
<sequence>MQFDKVYIHKCYENELGYRKGVPKKAGRFLFIGKNITNFFPHLSKLELNDSVLLDIIDMNNNIVSCSYVYHNSKTATPEVKKTRDEYRLYIPTEIDTDRNLFQPDDIIAFTKYTIDNRVYFKLNLFTVSENTFHYRELNTFLLNAKTGVKNINHLLIDLELVDFLHTPIDVNVKTIIPDETIKIMFDTQKHLFDNLEETAEHRKEVPSDETGLIKSNNFRDIVLFAYMGKCAVTGKSISYELLSNLEAAHIMPQAHNGPDAVPNGMALCRDLHWAFDKGFFTIKNIDDDYIVNVHEKVKQNEVLKDIDGKVIFKPSDPRFRLHHNALEYHQKHIFGTFKQIRSNK</sequence>
<dbReference type="EMBL" id="SZPX01000001">
    <property type="protein sequence ID" value="TKI71015.1"/>
    <property type="molecule type" value="Genomic_DNA"/>
</dbReference>
<dbReference type="Gene3D" id="2.40.330.10">
    <property type="entry name" value="DNA-binding pseudobarrel domain"/>
    <property type="match status" value="1"/>
</dbReference>
<dbReference type="Pfam" id="PF13391">
    <property type="entry name" value="HNH_2"/>
    <property type="match status" value="1"/>
</dbReference>
<evidence type="ECO:0000313" key="3">
    <source>
        <dbReference type="Proteomes" id="UP000309561"/>
    </source>
</evidence>
<dbReference type="InterPro" id="IPR015300">
    <property type="entry name" value="DNA-bd_pseudobarrel_sf"/>
</dbReference>
<dbReference type="RefSeq" id="WP_137011426.1">
    <property type="nucleotide sequence ID" value="NZ_SZPX01000001.1"/>
</dbReference>
<dbReference type="Proteomes" id="UP000309561">
    <property type="component" value="Unassembled WGS sequence"/>
</dbReference>
<dbReference type="InterPro" id="IPR003615">
    <property type="entry name" value="HNH_nuc"/>
</dbReference>
<protein>
    <recommendedName>
        <fullName evidence="1">HNH nuclease domain-containing protein</fullName>
    </recommendedName>
</protein>
<name>A0A4U2ZAH3_9BACT</name>
<dbReference type="OrthoDB" id="9790459at2"/>
<reference evidence="2 3" key="1">
    <citation type="submission" date="2019-04" db="EMBL/GenBank/DDBJ databases">
        <title>Sulfurimonas crateris sp. nov. a facultative anaerobic sulfur-oxidizing chemolithautotrophic bacterium isolated from a terrestrial mud vulcano.</title>
        <authorList>
            <person name="Ratnikova N.M."/>
            <person name="Slobodkin A.I."/>
            <person name="Merkel A.Y."/>
            <person name="Novikov A."/>
            <person name="Bonch-Osmolovskaya E.A."/>
            <person name="Slobodkina G.B."/>
        </authorList>
    </citation>
    <scope>NUCLEOTIDE SEQUENCE [LARGE SCALE GENOMIC DNA]</scope>
    <source>
        <strain evidence="2 3">SN118</strain>
    </source>
</reference>